<dbReference type="Proteomes" id="UP000027855">
    <property type="component" value="Unassembled WGS sequence"/>
</dbReference>
<dbReference type="InterPro" id="IPR020904">
    <property type="entry name" value="Sc_DH/Rdtase_CS"/>
</dbReference>
<dbReference type="EMBL" id="JJMT01000006">
    <property type="protein sequence ID" value="KEO46236.1"/>
    <property type="molecule type" value="Genomic_DNA"/>
</dbReference>
<evidence type="ECO:0000313" key="4">
    <source>
        <dbReference type="EMBL" id="KEO46236.1"/>
    </source>
</evidence>
<dbReference type="PROSITE" id="PS00061">
    <property type="entry name" value="ADH_SHORT"/>
    <property type="match status" value="1"/>
</dbReference>
<evidence type="ECO:0000313" key="5">
    <source>
        <dbReference type="Proteomes" id="UP000027855"/>
    </source>
</evidence>
<sequence>MAKQRIIAITGASGGLAQEIVKQLSPSDGIILLGRDKDKLEKCYRHVENKTCLAIDLRDDRAIKEIVDYLYQRFGRIDVFINNAGFGEFKSYDNYTSQEVRDMFDINTFATMTFSRLMAEKMVEQGHGHIINIASMAGKIATANSSVYAATKFAVIGFSDALRLELADKGVYVTTVNPGPIETSFFNQADPSGAYLESVKKFVLSPKYVAKKIVRILGKNKRELNLPRLLNVAHKLYTLFPRISDKLATNVFNYK</sequence>
<dbReference type="PRINTS" id="PR00081">
    <property type="entry name" value="GDHRDH"/>
</dbReference>
<dbReference type="SUPFAM" id="SSF51735">
    <property type="entry name" value="NAD(P)-binding Rossmann-fold domains"/>
    <property type="match status" value="1"/>
</dbReference>
<evidence type="ECO:0000256" key="3">
    <source>
        <dbReference type="RuleBase" id="RU000363"/>
    </source>
</evidence>
<accession>A0A074IZG5</accession>
<comment type="caution">
    <text evidence="4">The sequence shown here is derived from an EMBL/GenBank/DDBJ whole genome shotgun (WGS) entry which is preliminary data.</text>
</comment>
<organism evidence="4 5">
    <name type="scientific">Streptococcus salivarius</name>
    <dbReference type="NCBI Taxonomy" id="1304"/>
    <lineage>
        <taxon>Bacteria</taxon>
        <taxon>Bacillati</taxon>
        <taxon>Bacillota</taxon>
        <taxon>Bacilli</taxon>
        <taxon>Lactobacillales</taxon>
        <taxon>Streptococcaceae</taxon>
        <taxon>Streptococcus</taxon>
    </lineage>
</organism>
<dbReference type="Gene3D" id="3.40.50.720">
    <property type="entry name" value="NAD(P)-binding Rossmann-like Domain"/>
    <property type="match status" value="1"/>
</dbReference>
<proteinExistence type="inferred from homology"/>
<dbReference type="InterPro" id="IPR036291">
    <property type="entry name" value="NAD(P)-bd_dom_sf"/>
</dbReference>
<reference evidence="4 5" key="1">
    <citation type="submission" date="2014-04" db="EMBL/GenBank/DDBJ databases">
        <title>Variable characteristics of bacteriocin-producing Streptococcus salivarius strains isolated from Malaysian subjects.</title>
        <authorList>
            <person name="Philip K."/>
            <person name="Barbour A."/>
        </authorList>
    </citation>
    <scope>NUCLEOTIDE SEQUENCE [LARGE SCALE GENOMIC DNA]</scope>
    <source>
        <strain evidence="4 5">NU10</strain>
    </source>
</reference>
<keyword evidence="2" id="KW-0560">Oxidoreductase</keyword>
<dbReference type="Pfam" id="PF00106">
    <property type="entry name" value="adh_short"/>
    <property type="match status" value="1"/>
</dbReference>
<dbReference type="GO" id="GO:0016491">
    <property type="term" value="F:oxidoreductase activity"/>
    <property type="evidence" value="ECO:0007669"/>
    <property type="project" value="UniProtKB-KW"/>
</dbReference>
<name>A0A074IZG5_STRSL</name>
<dbReference type="PRINTS" id="PR00080">
    <property type="entry name" value="SDRFAMILY"/>
</dbReference>
<dbReference type="PANTHER" id="PTHR44196:SF1">
    <property type="entry name" value="DEHYDROGENASE_REDUCTASE SDR FAMILY MEMBER 7B"/>
    <property type="match status" value="1"/>
</dbReference>
<protein>
    <submittedName>
        <fullName evidence="4">Short-chain dehydrogenase</fullName>
    </submittedName>
</protein>
<dbReference type="InterPro" id="IPR002347">
    <property type="entry name" value="SDR_fam"/>
</dbReference>
<evidence type="ECO:0000256" key="2">
    <source>
        <dbReference type="ARBA" id="ARBA00023002"/>
    </source>
</evidence>
<dbReference type="RefSeq" id="WP_037601073.1">
    <property type="nucleotide sequence ID" value="NZ_JADPCF010000008.1"/>
</dbReference>
<comment type="similarity">
    <text evidence="1 3">Belongs to the short-chain dehydrogenases/reductases (SDR) family.</text>
</comment>
<gene>
    <name evidence="4" type="ORF">DL07_10045</name>
</gene>
<dbReference type="AlphaFoldDB" id="A0A074IZG5"/>
<evidence type="ECO:0000256" key="1">
    <source>
        <dbReference type="ARBA" id="ARBA00006484"/>
    </source>
</evidence>
<dbReference type="GO" id="GO:0016020">
    <property type="term" value="C:membrane"/>
    <property type="evidence" value="ECO:0007669"/>
    <property type="project" value="TreeGrafter"/>
</dbReference>
<dbReference type="PANTHER" id="PTHR44196">
    <property type="entry name" value="DEHYDROGENASE/REDUCTASE SDR FAMILY MEMBER 7B"/>
    <property type="match status" value="1"/>
</dbReference>